<proteinExistence type="predicted"/>
<evidence type="ECO:0000313" key="2">
    <source>
        <dbReference type="EMBL" id="GGM41458.1"/>
    </source>
</evidence>
<evidence type="ECO:0000256" key="1">
    <source>
        <dbReference type="SAM" id="MobiDB-lite"/>
    </source>
</evidence>
<sequence length="56" mass="6505">MPFSLFDARRPQIRPEARPSGLREEAADRHARWKALSNNRGERAADSRWPSELCEL</sequence>
<gene>
    <name evidence="2" type="ORF">GCM10007977_048570</name>
</gene>
<reference evidence="2" key="2">
    <citation type="submission" date="2020-09" db="EMBL/GenBank/DDBJ databases">
        <authorList>
            <person name="Sun Q."/>
            <person name="Ohkuma M."/>
        </authorList>
    </citation>
    <scope>NUCLEOTIDE SEQUENCE</scope>
    <source>
        <strain evidence="2">JCM 19831</strain>
    </source>
</reference>
<dbReference type="EMBL" id="BMPI01000024">
    <property type="protein sequence ID" value="GGM41458.1"/>
    <property type="molecule type" value="Genomic_DNA"/>
</dbReference>
<protein>
    <submittedName>
        <fullName evidence="2">Uncharacterized protein</fullName>
    </submittedName>
</protein>
<keyword evidence="3" id="KW-1185">Reference proteome</keyword>
<feature type="region of interest" description="Disordered" evidence="1">
    <location>
        <begin position="1"/>
        <end position="56"/>
    </location>
</feature>
<comment type="caution">
    <text evidence="2">The sequence shown here is derived from an EMBL/GenBank/DDBJ whole genome shotgun (WGS) entry which is preliminary data.</text>
</comment>
<dbReference type="AlphaFoldDB" id="A0A917WYT3"/>
<reference evidence="2" key="1">
    <citation type="journal article" date="2014" name="Int. J. Syst. Evol. Microbiol.">
        <title>Complete genome sequence of Corynebacterium casei LMG S-19264T (=DSM 44701T), isolated from a smear-ripened cheese.</title>
        <authorList>
            <consortium name="US DOE Joint Genome Institute (JGI-PGF)"/>
            <person name="Walter F."/>
            <person name="Albersmeier A."/>
            <person name="Kalinowski J."/>
            <person name="Ruckert C."/>
        </authorList>
    </citation>
    <scope>NUCLEOTIDE SEQUENCE</scope>
    <source>
        <strain evidence="2">JCM 19831</strain>
    </source>
</reference>
<dbReference type="Proteomes" id="UP000642070">
    <property type="component" value="Unassembled WGS sequence"/>
</dbReference>
<accession>A0A917WYT3</accession>
<feature type="compositionally biased region" description="Basic and acidic residues" evidence="1">
    <location>
        <begin position="7"/>
        <end position="30"/>
    </location>
</feature>
<evidence type="ECO:0000313" key="3">
    <source>
        <dbReference type="Proteomes" id="UP000642070"/>
    </source>
</evidence>
<organism evidence="2 3">
    <name type="scientific">Dactylosporangium sucinum</name>
    <dbReference type="NCBI Taxonomy" id="1424081"/>
    <lineage>
        <taxon>Bacteria</taxon>
        <taxon>Bacillati</taxon>
        <taxon>Actinomycetota</taxon>
        <taxon>Actinomycetes</taxon>
        <taxon>Micromonosporales</taxon>
        <taxon>Micromonosporaceae</taxon>
        <taxon>Dactylosporangium</taxon>
    </lineage>
</organism>
<name>A0A917WYT3_9ACTN</name>